<comment type="caution">
    <text evidence="1">The sequence shown here is derived from an EMBL/GenBank/DDBJ whole genome shotgun (WGS) entry which is preliminary data.</text>
</comment>
<accession>A0A8S1TE40</accession>
<sequence length="56" mass="6448">MILFLVYGLSIEQNCSFLGKVGFRISFITNSLFAFQNGQESSFNFQSTNKADFKRR</sequence>
<reference evidence="1" key="1">
    <citation type="submission" date="2021-01" db="EMBL/GenBank/DDBJ databases">
        <authorList>
            <consortium name="Genoscope - CEA"/>
            <person name="William W."/>
        </authorList>
    </citation>
    <scope>NUCLEOTIDE SEQUENCE</scope>
</reference>
<protein>
    <submittedName>
        <fullName evidence="1">Uncharacterized protein</fullName>
    </submittedName>
</protein>
<proteinExistence type="predicted"/>
<keyword evidence="2" id="KW-1185">Reference proteome</keyword>
<evidence type="ECO:0000313" key="1">
    <source>
        <dbReference type="EMBL" id="CAD8150620.1"/>
    </source>
</evidence>
<gene>
    <name evidence="1" type="ORF">POCTA_138.1.T0240030</name>
</gene>
<name>A0A8S1TE40_PAROT</name>
<dbReference type="Proteomes" id="UP000683925">
    <property type="component" value="Unassembled WGS sequence"/>
</dbReference>
<dbReference type="EMBL" id="CAJJDP010000024">
    <property type="protein sequence ID" value="CAD8150620.1"/>
    <property type="molecule type" value="Genomic_DNA"/>
</dbReference>
<evidence type="ECO:0000313" key="2">
    <source>
        <dbReference type="Proteomes" id="UP000683925"/>
    </source>
</evidence>
<dbReference type="AlphaFoldDB" id="A0A8S1TE40"/>
<organism evidence="1 2">
    <name type="scientific">Paramecium octaurelia</name>
    <dbReference type="NCBI Taxonomy" id="43137"/>
    <lineage>
        <taxon>Eukaryota</taxon>
        <taxon>Sar</taxon>
        <taxon>Alveolata</taxon>
        <taxon>Ciliophora</taxon>
        <taxon>Intramacronucleata</taxon>
        <taxon>Oligohymenophorea</taxon>
        <taxon>Peniculida</taxon>
        <taxon>Parameciidae</taxon>
        <taxon>Paramecium</taxon>
    </lineage>
</organism>